<dbReference type="Proteomes" id="UP000192674">
    <property type="component" value="Unassembled WGS sequence"/>
</dbReference>
<accession>A0A1W2FT76</accession>
<evidence type="ECO:0000256" key="1">
    <source>
        <dbReference type="SAM" id="Phobius"/>
    </source>
</evidence>
<dbReference type="EMBL" id="FWXV01000011">
    <property type="protein sequence ID" value="SMD25169.1"/>
    <property type="molecule type" value="Genomic_DNA"/>
</dbReference>
<name>A0A1W2FT76_KIBAR</name>
<sequence length="169" mass="18338">MTMPPRLRKFVLTLHVATSVGWLGAVVAYIALDITAVSSGEVHVSRAAYLMMNVTVWYAIVPLALASVVIGTVNALGTTWGLVRHYWVLAKLMLTIFATVILLVETRTVCALADVAASGADPRQLPGSLPHSIGGMVLLLVILALSVYKPRGMTRYGWRRQQKTRVPAE</sequence>
<protein>
    <recommendedName>
        <fullName evidence="4">DUF2269 domain-containing protein</fullName>
    </recommendedName>
</protein>
<keyword evidence="1" id="KW-0812">Transmembrane</keyword>
<reference evidence="2 3" key="1">
    <citation type="submission" date="2017-04" db="EMBL/GenBank/DDBJ databases">
        <authorList>
            <person name="Afonso C.L."/>
            <person name="Miller P.J."/>
            <person name="Scott M.A."/>
            <person name="Spackman E."/>
            <person name="Goraichik I."/>
            <person name="Dimitrov K.M."/>
            <person name="Suarez D.L."/>
            <person name="Swayne D.E."/>
        </authorList>
    </citation>
    <scope>NUCLEOTIDE SEQUENCE [LARGE SCALE GENOMIC DNA]</scope>
    <source>
        <strain evidence="2 3">DSM 43828</strain>
    </source>
</reference>
<evidence type="ECO:0008006" key="4">
    <source>
        <dbReference type="Google" id="ProtNLM"/>
    </source>
</evidence>
<gene>
    <name evidence="2" type="ORF">SAMN05661093_08965</name>
</gene>
<feature type="transmembrane region" description="Helical" evidence="1">
    <location>
        <begin position="56"/>
        <end position="76"/>
    </location>
</feature>
<keyword evidence="1" id="KW-1133">Transmembrane helix</keyword>
<feature type="transmembrane region" description="Helical" evidence="1">
    <location>
        <begin position="129"/>
        <end position="148"/>
    </location>
</feature>
<organism evidence="2 3">
    <name type="scientific">Kibdelosporangium aridum</name>
    <dbReference type="NCBI Taxonomy" id="2030"/>
    <lineage>
        <taxon>Bacteria</taxon>
        <taxon>Bacillati</taxon>
        <taxon>Actinomycetota</taxon>
        <taxon>Actinomycetes</taxon>
        <taxon>Pseudonocardiales</taxon>
        <taxon>Pseudonocardiaceae</taxon>
        <taxon>Kibdelosporangium</taxon>
    </lineage>
</organism>
<evidence type="ECO:0000313" key="2">
    <source>
        <dbReference type="EMBL" id="SMD25169.1"/>
    </source>
</evidence>
<proteinExistence type="predicted"/>
<dbReference type="AlphaFoldDB" id="A0A1W2FT76"/>
<keyword evidence="1" id="KW-0472">Membrane</keyword>
<feature type="transmembrane region" description="Helical" evidence="1">
    <location>
        <begin position="12"/>
        <end position="36"/>
    </location>
</feature>
<keyword evidence="3" id="KW-1185">Reference proteome</keyword>
<feature type="transmembrane region" description="Helical" evidence="1">
    <location>
        <begin position="88"/>
        <end position="109"/>
    </location>
</feature>
<evidence type="ECO:0000313" key="3">
    <source>
        <dbReference type="Proteomes" id="UP000192674"/>
    </source>
</evidence>